<feature type="domain" description="RagB/SusD" evidence="6">
    <location>
        <begin position="62"/>
        <end position="189"/>
    </location>
</feature>
<keyword evidence="3" id="KW-0732">Signal</keyword>
<dbReference type="RefSeq" id="WP_240828978.1">
    <property type="nucleotide sequence ID" value="NZ_JAKWBL010000001.1"/>
</dbReference>
<feature type="domain" description="RagB/SusD" evidence="6">
    <location>
        <begin position="271"/>
        <end position="381"/>
    </location>
</feature>
<dbReference type="Pfam" id="PF07980">
    <property type="entry name" value="SusD_RagB"/>
    <property type="match status" value="2"/>
</dbReference>
<evidence type="ECO:0000256" key="2">
    <source>
        <dbReference type="ARBA" id="ARBA00006275"/>
    </source>
</evidence>
<dbReference type="InterPro" id="IPR011990">
    <property type="entry name" value="TPR-like_helical_dom_sf"/>
</dbReference>
<dbReference type="Proteomes" id="UP001202248">
    <property type="component" value="Unassembled WGS sequence"/>
</dbReference>
<dbReference type="EMBL" id="JAKWBL010000001">
    <property type="protein sequence ID" value="MCH5598414.1"/>
    <property type="molecule type" value="Genomic_DNA"/>
</dbReference>
<dbReference type="Gene3D" id="1.25.40.390">
    <property type="match status" value="1"/>
</dbReference>
<name>A0ABS9SJQ2_9BACT</name>
<comment type="similarity">
    <text evidence="2">Belongs to the SusD family.</text>
</comment>
<protein>
    <submittedName>
        <fullName evidence="7">RagB/SusD family nutrient uptake outer membrane protein</fullName>
    </submittedName>
</protein>
<evidence type="ECO:0000259" key="6">
    <source>
        <dbReference type="Pfam" id="PF07980"/>
    </source>
</evidence>
<evidence type="ECO:0000313" key="7">
    <source>
        <dbReference type="EMBL" id="MCH5598414.1"/>
    </source>
</evidence>
<organism evidence="7 8">
    <name type="scientific">Niabella ginsengisoli</name>
    <dbReference type="NCBI Taxonomy" id="522298"/>
    <lineage>
        <taxon>Bacteria</taxon>
        <taxon>Pseudomonadati</taxon>
        <taxon>Bacteroidota</taxon>
        <taxon>Chitinophagia</taxon>
        <taxon>Chitinophagales</taxon>
        <taxon>Chitinophagaceae</taxon>
        <taxon>Niabella</taxon>
    </lineage>
</organism>
<keyword evidence="5" id="KW-0998">Cell outer membrane</keyword>
<reference evidence="7 8" key="1">
    <citation type="submission" date="2022-02" db="EMBL/GenBank/DDBJ databases">
        <authorList>
            <person name="Min J."/>
        </authorList>
    </citation>
    <scope>NUCLEOTIDE SEQUENCE [LARGE SCALE GENOMIC DNA]</scope>
    <source>
        <strain evidence="7 8">GR10-1</strain>
    </source>
</reference>
<dbReference type="SUPFAM" id="SSF48452">
    <property type="entry name" value="TPR-like"/>
    <property type="match status" value="1"/>
</dbReference>
<feature type="non-terminal residue" evidence="7">
    <location>
        <position position="1"/>
    </location>
</feature>
<proteinExistence type="inferred from homology"/>
<comment type="subcellular location">
    <subcellularLocation>
        <location evidence="1">Cell outer membrane</location>
    </subcellularLocation>
</comment>
<evidence type="ECO:0000256" key="5">
    <source>
        <dbReference type="ARBA" id="ARBA00023237"/>
    </source>
</evidence>
<keyword evidence="4" id="KW-0472">Membrane</keyword>
<evidence type="ECO:0000313" key="8">
    <source>
        <dbReference type="Proteomes" id="UP001202248"/>
    </source>
</evidence>
<evidence type="ECO:0000256" key="3">
    <source>
        <dbReference type="ARBA" id="ARBA00022729"/>
    </source>
</evidence>
<comment type="caution">
    <text evidence="7">The sequence shown here is derived from an EMBL/GenBank/DDBJ whole genome shotgun (WGS) entry which is preliminary data.</text>
</comment>
<keyword evidence="8" id="KW-1185">Reference proteome</keyword>
<sequence length="381" mass="41762">KQVFRLQLKDQYDNANRESIWEVGFYVNTTAPETNSGKWVRVGIATSNDFVGRSDGWTVVHPRALKSYETINLVAVQGTTATATLDTTPDTRRDWNIAKFKYSGGSATTPPNKTLLSATNYWGRYPGKWRREEEAAPHDPTKSPANIPIIRYSDVLLMLAEAENELNGPTAEIVSYINDIRKRAYNETLNGKMLSSIQLIDGGSGYTSVPAVTISGGGATVPATARALRSGDKVSGVYLSGAGSGYTSLPTITISGGGGSGAIAQAISLTDYNLKSEQYASQEVFRKTIQDERLRELLGEFLRRQDLKRWGLLESVVKQMADDAENGSDDPYIIPFPSNQSSPAKIHFVLPAENIGAKNIFLAIPQRERLYNKLSKQNPGY</sequence>
<dbReference type="InterPro" id="IPR012944">
    <property type="entry name" value="SusD_RagB_dom"/>
</dbReference>
<evidence type="ECO:0000256" key="4">
    <source>
        <dbReference type="ARBA" id="ARBA00023136"/>
    </source>
</evidence>
<evidence type="ECO:0000256" key="1">
    <source>
        <dbReference type="ARBA" id="ARBA00004442"/>
    </source>
</evidence>
<gene>
    <name evidence="7" type="ORF">MKP09_11065</name>
</gene>
<accession>A0ABS9SJQ2</accession>